<organism evidence="1 2">
    <name type="scientific">Durusdinium trenchii</name>
    <dbReference type="NCBI Taxonomy" id="1381693"/>
    <lineage>
        <taxon>Eukaryota</taxon>
        <taxon>Sar</taxon>
        <taxon>Alveolata</taxon>
        <taxon>Dinophyceae</taxon>
        <taxon>Suessiales</taxon>
        <taxon>Symbiodiniaceae</taxon>
        <taxon>Durusdinium</taxon>
    </lineage>
</organism>
<proteinExistence type="predicted"/>
<gene>
    <name evidence="1" type="ORF">CCMP2556_LOCUS52751</name>
</gene>
<name>A0ABP0SNX2_9DINO</name>
<keyword evidence="2" id="KW-1185">Reference proteome</keyword>
<dbReference type="Proteomes" id="UP001642484">
    <property type="component" value="Unassembled WGS sequence"/>
</dbReference>
<protein>
    <submittedName>
        <fullName evidence="1">Uncharacterized protein</fullName>
    </submittedName>
</protein>
<reference evidence="1 2" key="1">
    <citation type="submission" date="2024-02" db="EMBL/GenBank/DDBJ databases">
        <authorList>
            <person name="Chen Y."/>
            <person name="Shah S."/>
            <person name="Dougan E. K."/>
            <person name="Thang M."/>
            <person name="Chan C."/>
        </authorList>
    </citation>
    <scope>NUCLEOTIDE SEQUENCE [LARGE SCALE GENOMIC DNA]</scope>
</reference>
<accession>A0ABP0SNX2</accession>
<sequence>MLPLRICWQLEVCDDNNCAFLLKLLATIGANVPPTSSPEESLVRVAQRHALLGETATFKDIEAWASREANLHRGFMQYLVRRSNRNPDIHRTVGDCAIVVEPWSPDPIS</sequence>
<dbReference type="EMBL" id="CAXAMN010027939">
    <property type="protein sequence ID" value="CAK9114029.1"/>
    <property type="molecule type" value="Genomic_DNA"/>
</dbReference>
<comment type="caution">
    <text evidence="1">The sequence shown here is derived from an EMBL/GenBank/DDBJ whole genome shotgun (WGS) entry which is preliminary data.</text>
</comment>
<evidence type="ECO:0000313" key="2">
    <source>
        <dbReference type="Proteomes" id="UP001642484"/>
    </source>
</evidence>
<evidence type="ECO:0000313" key="1">
    <source>
        <dbReference type="EMBL" id="CAK9114029.1"/>
    </source>
</evidence>